<gene>
    <name evidence="2" type="ORF">B0T24DRAFT_176347</name>
</gene>
<sequence length="257" mass="27143">ASLPYSCKPGQAITQPWFPLACAELISTSTTTSIEIRRRRCPSLDPIAQHTSQSISHPSILTDRQNPNTVIIRTEQASTRSTIFLNRKARAQINKPPTHHTQILFSKMSQKLEQPPAYTQSGLQSPQPAYQGGSPSHSPAPGGYFSPGGQPNNSGYGGSPQPPAGYGGSPQPPAGYGGSPHPPMGYGGSLGPQGYYSQHGTPQQGFYPPQQGPPGAYYAPQQGGYYPPQQQDKGASSGLMGACLGALACCCCLELLF</sequence>
<reference evidence="2" key="1">
    <citation type="journal article" date="2023" name="Mol. Phylogenet. Evol.">
        <title>Genome-scale phylogeny and comparative genomics of the fungal order Sordariales.</title>
        <authorList>
            <person name="Hensen N."/>
            <person name="Bonometti L."/>
            <person name="Westerberg I."/>
            <person name="Brannstrom I.O."/>
            <person name="Guillou S."/>
            <person name="Cros-Aarteil S."/>
            <person name="Calhoun S."/>
            <person name="Haridas S."/>
            <person name="Kuo A."/>
            <person name="Mondo S."/>
            <person name="Pangilinan J."/>
            <person name="Riley R."/>
            <person name="LaButti K."/>
            <person name="Andreopoulos B."/>
            <person name="Lipzen A."/>
            <person name="Chen C."/>
            <person name="Yan M."/>
            <person name="Daum C."/>
            <person name="Ng V."/>
            <person name="Clum A."/>
            <person name="Steindorff A."/>
            <person name="Ohm R.A."/>
            <person name="Martin F."/>
            <person name="Silar P."/>
            <person name="Natvig D.O."/>
            <person name="Lalanne C."/>
            <person name="Gautier V."/>
            <person name="Ament-Velasquez S.L."/>
            <person name="Kruys A."/>
            <person name="Hutchinson M.I."/>
            <person name="Powell A.J."/>
            <person name="Barry K."/>
            <person name="Miller A.N."/>
            <person name="Grigoriev I.V."/>
            <person name="Debuchy R."/>
            <person name="Gladieux P."/>
            <person name="Hiltunen Thoren M."/>
            <person name="Johannesson H."/>
        </authorList>
    </citation>
    <scope>NUCLEOTIDE SEQUENCE</scope>
    <source>
        <strain evidence="2">CBS 958.72</strain>
    </source>
</reference>
<evidence type="ECO:0000256" key="1">
    <source>
        <dbReference type="SAM" id="MobiDB-lite"/>
    </source>
</evidence>
<keyword evidence="3" id="KW-1185">Reference proteome</keyword>
<accession>A0AAE0NEA1</accession>
<dbReference type="EMBL" id="JAULSN010000002">
    <property type="protein sequence ID" value="KAK3379951.1"/>
    <property type="molecule type" value="Genomic_DNA"/>
</dbReference>
<feature type="compositionally biased region" description="Low complexity" evidence="1">
    <location>
        <begin position="202"/>
        <end position="236"/>
    </location>
</feature>
<comment type="caution">
    <text evidence="2">The sequence shown here is derived from an EMBL/GenBank/DDBJ whole genome shotgun (WGS) entry which is preliminary data.</text>
</comment>
<feature type="compositionally biased region" description="Low complexity" evidence="1">
    <location>
        <begin position="132"/>
        <end position="143"/>
    </location>
</feature>
<feature type="region of interest" description="Disordered" evidence="1">
    <location>
        <begin position="112"/>
        <end position="236"/>
    </location>
</feature>
<dbReference type="Proteomes" id="UP001287356">
    <property type="component" value="Unassembled WGS sequence"/>
</dbReference>
<feature type="non-terminal residue" evidence="2">
    <location>
        <position position="257"/>
    </location>
</feature>
<evidence type="ECO:0000313" key="3">
    <source>
        <dbReference type="Proteomes" id="UP001287356"/>
    </source>
</evidence>
<proteinExistence type="predicted"/>
<organism evidence="2 3">
    <name type="scientific">Lasiosphaeria ovina</name>
    <dbReference type="NCBI Taxonomy" id="92902"/>
    <lineage>
        <taxon>Eukaryota</taxon>
        <taxon>Fungi</taxon>
        <taxon>Dikarya</taxon>
        <taxon>Ascomycota</taxon>
        <taxon>Pezizomycotina</taxon>
        <taxon>Sordariomycetes</taxon>
        <taxon>Sordariomycetidae</taxon>
        <taxon>Sordariales</taxon>
        <taxon>Lasiosphaeriaceae</taxon>
        <taxon>Lasiosphaeria</taxon>
    </lineage>
</organism>
<reference evidence="2" key="2">
    <citation type="submission" date="2023-06" db="EMBL/GenBank/DDBJ databases">
        <authorList>
            <consortium name="Lawrence Berkeley National Laboratory"/>
            <person name="Haridas S."/>
            <person name="Hensen N."/>
            <person name="Bonometti L."/>
            <person name="Westerberg I."/>
            <person name="Brannstrom I.O."/>
            <person name="Guillou S."/>
            <person name="Cros-Aarteil S."/>
            <person name="Calhoun S."/>
            <person name="Kuo A."/>
            <person name="Mondo S."/>
            <person name="Pangilinan J."/>
            <person name="Riley R."/>
            <person name="Labutti K."/>
            <person name="Andreopoulos B."/>
            <person name="Lipzen A."/>
            <person name="Chen C."/>
            <person name="Yanf M."/>
            <person name="Daum C."/>
            <person name="Ng V."/>
            <person name="Clum A."/>
            <person name="Steindorff A."/>
            <person name="Ohm R."/>
            <person name="Martin F."/>
            <person name="Silar P."/>
            <person name="Natvig D."/>
            <person name="Lalanne C."/>
            <person name="Gautier V."/>
            <person name="Ament-Velasquez S.L."/>
            <person name="Kruys A."/>
            <person name="Hutchinson M.I."/>
            <person name="Powell A.J."/>
            <person name="Barry K."/>
            <person name="Miller A.N."/>
            <person name="Grigoriev I.V."/>
            <person name="Debuchy R."/>
            <person name="Gladieux P."/>
            <person name="Thoren M.H."/>
            <person name="Johannesson H."/>
        </authorList>
    </citation>
    <scope>NUCLEOTIDE SEQUENCE</scope>
    <source>
        <strain evidence="2">CBS 958.72</strain>
    </source>
</reference>
<protein>
    <recommendedName>
        <fullName evidence="4">Cysteine-rich transmembrane CYSTM domain-containing protein</fullName>
    </recommendedName>
</protein>
<dbReference type="AlphaFoldDB" id="A0AAE0NEA1"/>
<feature type="compositionally biased region" description="Polar residues" evidence="1">
    <location>
        <begin position="112"/>
        <end position="128"/>
    </location>
</feature>
<name>A0AAE0NEA1_9PEZI</name>
<dbReference type="GO" id="GO:0016020">
    <property type="term" value="C:membrane"/>
    <property type="evidence" value="ECO:0007669"/>
    <property type="project" value="UniProtKB-SubCell"/>
</dbReference>
<evidence type="ECO:0008006" key="4">
    <source>
        <dbReference type="Google" id="ProtNLM"/>
    </source>
</evidence>
<evidence type="ECO:0000313" key="2">
    <source>
        <dbReference type="EMBL" id="KAK3379951.1"/>
    </source>
</evidence>